<dbReference type="GO" id="GO:0005576">
    <property type="term" value="C:extracellular region"/>
    <property type="evidence" value="ECO:0007669"/>
    <property type="project" value="InterPro"/>
</dbReference>
<dbReference type="PROSITE" id="PS01010">
    <property type="entry name" value="CRISP_2"/>
    <property type="match status" value="1"/>
</dbReference>
<feature type="domain" description="SCP" evidence="2">
    <location>
        <begin position="28"/>
        <end position="183"/>
    </location>
</feature>
<dbReference type="InterPro" id="IPR018244">
    <property type="entry name" value="Allrgn_V5/Tpx1_CS"/>
</dbReference>
<accession>A0A2L0VDN1</accession>
<dbReference type="PANTHER" id="PTHR10334">
    <property type="entry name" value="CYSTEINE-RICH SECRETORY PROTEIN-RELATED"/>
    <property type="match status" value="1"/>
</dbReference>
<organism evidence="3">
    <name type="scientific">Heterodera avenae</name>
    <name type="common">Cereal cyst nematode worm</name>
    <dbReference type="NCBI Taxonomy" id="34510"/>
    <lineage>
        <taxon>Eukaryota</taxon>
        <taxon>Metazoa</taxon>
        <taxon>Ecdysozoa</taxon>
        <taxon>Nematoda</taxon>
        <taxon>Chromadorea</taxon>
        <taxon>Rhabditida</taxon>
        <taxon>Tylenchina</taxon>
        <taxon>Tylenchomorpha</taxon>
        <taxon>Tylenchoidea</taxon>
        <taxon>Heteroderidae</taxon>
        <taxon>Heteroderinae</taxon>
        <taxon>Heterodera</taxon>
    </lineage>
</organism>
<dbReference type="SUPFAM" id="SSF55797">
    <property type="entry name" value="PR-1-like"/>
    <property type="match status" value="1"/>
</dbReference>
<dbReference type="PROSITE" id="PS01009">
    <property type="entry name" value="CRISP_1"/>
    <property type="match status" value="1"/>
</dbReference>
<dbReference type="SMR" id="A0A2L0VDN1"/>
<name>A0A2L0VDN1_HETAV</name>
<dbReference type="AlphaFoldDB" id="A0A2L0VDN1"/>
<dbReference type="CDD" id="cd05380">
    <property type="entry name" value="CAP_euk"/>
    <property type="match status" value="1"/>
</dbReference>
<evidence type="ECO:0000313" key="3">
    <source>
        <dbReference type="EMBL" id="AVA09702.1"/>
    </source>
</evidence>
<evidence type="ECO:0000259" key="2">
    <source>
        <dbReference type="SMART" id="SM00198"/>
    </source>
</evidence>
<dbReference type="InterPro" id="IPR035940">
    <property type="entry name" value="CAP_sf"/>
</dbReference>
<dbReference type="EMBL" id="MG525237">
    <property type="protein sequence ID" value="AVA09702.1"/>
    <property type="molecule type" value="Genomic_DNA"/>
</dbReference>
<proteinExistence type="predicted"/>
<sequence>MGHRGLMFIFGFIFGFFLLNSAALLSQDEQNYCATYNNDLRRNVATGNQPNRNGMLPPATNMLQMFYNTTTGQTAQTWANQCKFVHSNEPGGLGENIYYSTAEGMSNTEALNKAFGYWWNESITVGIPENLVVDQSNFGPIGHFTQMAWHSTTDIGCGVASCQNEEWKTFVVCNYWPPGNYVGETVYGAGATCSACDPGWSCDKGRRGLCVRNGKK</sequence>
<feature type="chain" id="PRO_5033312791" evidence="1">
    <location>
        <begin position="24"/>
        <end position="216"/>
    </location>
</feature>
<dbReference type="Pfam" id="PF00188">
    <property type="entry name" value="CAP"/>
    <property type="match status" value="1"/>
</dbReference>
<dbReference type="InterPro" id="IPR014044">
    <property type="entry name" value="CAP_dom"/>
</dbReference>
<feature type="signal peptide" evidence="1">
    <location>
        <begin position="1"/>
        <end position="23"/>
    </location>
</feature>
<evidence type="ECO:0000256" key="1">
    <source>
        <dbReference type="SAM" id="SignalP"/>
    </source>
</evidence>
<dbReference type="PRINTS" id="PR00837">
    <property type="entry name" value="V5TPXLIKE"/>
</dbReference>
<dbReference type="Gene3D" id="3.40.33.10">
    <property type="entry name" value="CAP"/>
    <property type="match status" value="1"/>
</dbReference>
<dbReference type="SMART" id="SM00198">
    <property type="entry name" value="SCP"/>
    <property type="match status" value="1"/>
</dbReference>
<reference evidence="3" key="1">
    <citation type="journal article" date="2018" name="Front. Plant Sci.">
        <title>Large-Scale Identification and Characterization of Heterodera avenae Putative Effectors Suppressing or Inducing Cell Death in Nicotiana benthamiana.</title>
        <authorList>
            <person name="Chen C."/>
            <person name="Chen Y."/>
            <person name="Jian H."/>
            <person name="Yang D."/>
            <person name="Dai Y."/>
            <person name="Pan L."/>
            <person name="Shi F."/>
            <person name="Yang S."/>
            <person name="Liu Q."/>
        </authorList>
    </citation>
    <scope>NUCLEOTIDE SEQUENCE</scope>
    <source>
        <strain evidence="3">Isotig17522</strain>
    </source>
</reference>
<evidence type="ECO:0000313" key="4">
    <source>
        <dbReference type="EMBL" id="AZL96421.1"/>
    </source>
</evidence>
<keyword evidence="1" id="KW-0732">Signal</keyword>
<dbReference type="InterPro" id="IPR001283">
    <property type="entry name" value="CRISP-related"/>
</dbReference>
<protein>
    <submittedName>
        <fullName evidence="3">Putative effector protein</fullName>
    </submittedName>
    <submittedName>
        <fullName evidence="4">Venom allergen-like protein 2</fullName>
    </submittedName>
</protein>
<reference evidence="4" key="2">
    <citation type="submission" date="2018-04" db="EMBL/GenBank/DDBJ databases">
        <title>Two venom allergen-like proteins play important roles in parasitism of Heterodera avenae.</title>
        <authorList>
            <person name="Luo S."/>
            <person name="Peng D."/>
            <person name="Jian H."/>
        </authorList>
    </citation>
    <scope>NUCLEOTIDE SEQUENCE</scope>
</reference>
<dbReference type="EMBL" id="MH255799">
    <property type="protein sequence ID" value="AZL96421.1"/>
    <property type="molecule type" value="Genomic_DNA"/>
</dbReference>